<proteinExistence type="inferred from homology"/>
<keyword evidence="4 8" id="KW-0812">Transmembrane</keyword>
<feature type="transmembrane region" description="Helical" evidence="8">
    <location>
        <begin position="148"/>
        <end position="172"/>
    </location>
</feature>
<dbReference type="EMBL" id="KN846954">
    <property type="protein sequence ID" value="KIV78440.1"/>
    <property type="molecule type" value="Genomic_DNA"/>
</dbReference>
<comment type="subcellular location">
    <subcellularLocation>
        <location evidence="1">Membrane</location>
        <topology evidence="1">Multi-pass membrane protein</topology>
    </subcellularLocation>
</comment>
<dbReference type="PANTHER" id="PTHR23501:SF12">
    <property type="entry name" value="MAJOR FACILITATOR SUPERFAMILY (MFS) PROFILE DOMAIN-CONTAINING PROTEIN-RELATED"/>
    <property type="match status" value="1"/>
</dbReference>
<accession>A0A0D1VQV0</accession>
<feature type="transmembrane region" description="Helical" evidence="8">
    <location>
        <begin position="531"/>
        <end position="551"/>
    </location>
</feature>
<evidence type="ECO:0000256" key="4">
    <source>
        <dbReference type="ARBA" id="ARBA00022692"/>
    </source>
</evidence>
<comment type="similarity">
    <text evidence="2">Belongs to the major facilitator superfamily. TCR/Tet family.</text>
</comment>
<feature type="transmembrane region" description="Helical" evidence="8">
    <location>
        <begin position="299"/>
        <end position="321"/>
    </location>
</feature>
<feature type="transmembrane region" description="Helical" evidence="8">
    <location>
        <begin position="460"/>
        <end position="484"/>
    </location>
</feature>
<gene>
    <name evidence="9" type="ORF">PV11_10160</name>
</gene>
<dbReference type="AlphaFoldDB" id="A0A0D1VQV0"/>
<evidence type="ECO:0008006" key="11">
    <source>
        <dbReference type="Google" id="ProtNLM"/>
    </source>
</evidence>
<dbReference type="Gene3D" id="1.20.1250.20">
    <property type="entry name" value="MFS general substrate transporter like domains"/>
    <property type="match status" value="1"/>
</dbReference>
<evidence type="ECO:0000256" key="1">
    <source>
        <dbReference type="ARBA" id="ARBA00004141"/>
    </source>
</evidence>
<feature type="transmembrane region" description="Helical" evidence="8">
    <location>
        <begin position="659"/>
        <end position="678"/>
    </location>
</feature>
<dbReference type="SUPFAM" id="SSF103473">
    <property type="entry name" value="MFS general substrate transporter"/>
    <property type="match status" value="1"/>
</dbReference>
<keyword evidence="5 8" id="KW-1133">Transmembrane helix</keyword>
<organism evidence="9 10">
    <name type="scientific">Exophiala sideris</name>
    <dbReference type="NCBI Taxonomy" id="1016849"/>
    <lineage>
        <taxon>Eukaryota</taxon>
        <taxon>Fungi</taxon>
        <taxon>Dikarya</taxon>
        <taxon>Ascomycota</taxon>
        <taxon>Pezizomycotina</taxon>
        <taxon>Eurotiomycetes</taxon>
        <taxon>Chaetothyriomycetidae</taxon>
        <taxon>Chaetothyriales</taxon>
        <taxon>Herpotrichiellaceae</taxon>
        <taxon>Exophiala</taxon>
    </lineage>
</organism>
<feature type="transmembrane region" description="Helical" evidence="8">
    <location>
        <begin position="270"/>
        <end position="293"/>
    </location>
</feature>
<dbReference type="PANTHER" id="PTHR23501">
    <property type="entry name" value="MAJOR FACILITATOR SUPERFAMILY"/>
    <property type="match status" value="1"/>
</dbReference>
<dbReference type="Proteomes" id="UP000053599">
    <property type="component" value="Unassembled WGS sequence"/>
</dbReference>
<evidence type="ECO:0000256" key="2">
    <source>
        <dbReference type="ARBA" id="ARBA00007520"/>
    </source>
</evidence>
<dbReference type="OrthoDB" id="4157088at2759"/>
<evidence type="ECO:0000313" key="10">
    <source>
        <dbReference type="Proteomes" id="UP000053599"/>
    </source>
</evidence>
<keyword evidence="3" id="KW-0813">Transport</keyword>
<feature type="transmembrane region" description="Helical" evidence="8">
    <location>
        <begin position="496"/>
        <end position="516"/>
    </location>
</feature>
<dbReference type="GO" id="GO:0022857">
    <property type="term" value="F:transmembrane transporter activity"/>
    <property type="evidence" value="ECO:0007669"/>
    <property type="project" value="TreeGrafter"/>
</dbReference>
<feature type="region of interest" description="Disordered" evidence="7">
    <location>
        <begin position="21"/>
        <end position="66"/>
    </location>
</feature>
<feature type="transmembrane region" description="Helical" evidence="8">
    <location>
        <begin position="211"/>
        <end position="230"/>
    </location>
</feature>
<feature type="transmembrane region" description="Helical" evidence="8">
    <location>
        <begin position="236"/>
        <end position="258"/>
    </location>
</feature>
<dbReference type="InterPro" id="IPR036259">
    <property type="entry name" value="MFS_trans_sf"/>
</dbReference>
<name>A0A0D1VQV0_9EURO</name>
<reference evidence="9 10" key="1">
    <citation type="submission" date="2015-01" db="EMBL/GenBank/DDBJ databases">
        <title>The Genome Sequence of Exophiala sideris CBS121828.</title>
        <authorList>
            <consortium name="The Broad Institute Genomics Platform"/>
            <person name="Cuomo C."/>
            <person name="de Hoog S."/>
            <person name="Gorbushina A."/>
            <person name="Stielow B."/>
            <person name="Teixiera M."/>
            <person name="Abouelleil A."/>
            <person name="Chapman S.B."/>
            <person name="Priest M."/>
            <person name="Young S.K."/>
            <person name="Wortman J."/>
            <person name="Nusbaum C."/>
            <person name="Birren B."/>
        </authorList>
    </citation>
    <scope>NUCLEOTIDE SEQUENCE [LARGE SCALE GENOMIC DNA]</scope>
    <source>
        <strain evidence="9 10">CBS 121828</strain>
    </source>
</reference>
<evidence type="ECO:0000256" key="6">
    <source>
        <dbReference type="ARBA" id="ARBA00023136"/>
    </source>
</evidence>
<evidence type="ECO:0000313" key="9">
    <source>
        <dbReference type="EMBL" id="KIV78440.1"/>
    </source>
</evidence>
<sequence>MRKDEGCVEMKILPTAGSHFITPLRQIHPPPYKHYHHNSSSPQDTMPSPKATPATTLPRAPTPTPNDIVIEQTVTVEALPQDQHPPQQGEGDAGNVVFGDRSPRYQATIVSATSQLTRTLFDTTTLNDYNLNETASETRERSKTWVGIAWIVSCLNFLAMCVDSMMCVMIPVIMYDFDVLGVEWLLAGSAIGAAATILTAGQLYAILPFKAVYMFFTGILLAGTISSTVVKNVASLFFIRLLTGVGIGGQQFGAVVFLERDGTFKDKVRRDFYVAVSSIMGLIIGPIVGALFARRDRDWAWGFYTIFMLLCINSIILAIVLPRRLDIVTTAPWTYGSALTWNDRFARFDFVGCIFSFFGISLLFISLNLAGTFVGWSSGYLHLLLGISGGFIILLVLQQFFQFFASPNTRLVPTHYLRMFKTAMLFLVVFLTSGIFQAALPYTAMYQLLTRGYPSTLATAFYLFYFLTGPFIVPIIIVQMFIGGGLITRYRAWPSYSVWSFVSSGFLIIGTALLYLNMPTMLPITGGLPTIVRQFALACIGWWSAVLLPIAHQIMDIYRPIDTQEQPLHNRSFILLAMWLGPAVTLTSTGSIFMQLGTQRILSLLQTTQGLGDYLPTAENARVLMMGYTFLRDDTPPDLFYQSIGALENALGWGFLPELIFATLITITATCMIMRKWALGDMTFRTKENGGIPREWLPQDRARRVLNWGMDENDTELEERNAQAARAREEVPDIVI</sequence>
<protein>
    <recommendedName>
        <fullName evidence="11">Major facilitator superfamily (MFS) profile domain-containing protein</fullName>
    </recommendedName>
</protein>
<feature type="transmembrane region" description="Helical" evidence="8">
    <location>
        <begin position="572"/>
        <end position="594"/>
    </location>
</feature>
<evidence type="ECO:0000256" key="3">
    <source>
        <dbReference type="ARBA" id="ARBA00022448"/>
    </source>
</evidence>
<evidence type="ECO:0000256" key="8">
    <source>
        <dbReference type="SAM" id="Phobius"/>
    </source>
</evidence>
<evidence type="ECO:0000256" key="7">
    <source>
        <dbReference type="SAM" id="MobiDB-lite"/>
    </source>
</evidence>
<evidence type="ECO:0000256" key="5">
    <source>
        <dbReference type="ARBA" id="ARBA00022989"/>
    </source>
</evidence>
<feature type="transmembrane region" description="Helical" evidence="8">
    <location>
        <begin position="380"/>
        <end position="401"/>
    </location>
</feature>
<feature type="transmembrane region" description="Helical" evidence="8">
    <location>
        <begin position="422"/>
        <end position="440"/>
    </location>
</feature>
<dbReference type="HOGENOM" id="CLU_389315_0_0_1"/>
<dbReference type="GO" id="GO:0005886">
    <property type="term" value="C:plasma membrane"/>
    <property type="evidence" value="ECO:0007669"/>
    <property type="project" value="TreeGrafter"/>
</dbReference>
<feature type="transmembrane region" description="Helical" evidence="8">
    <location>
        <begin position="184"/>
        <end position="204"/>
    </location>
</feature>
<feature type="transmembrane region" description="Helical" evidence="8">
    <location>
        <begin position="350"/>
        <end position="374"/>
    </location>
</feature>
<keyword evidence="6 8" id="KW-0472">Membrane</keyword>